<dbReference type="Proteomes" id="UP001179280">
    <property type="component" value="Unassembled WGS sequence"/>
</dbReference>
<keyword evidence="3 4" id="KW-0732">Signal</keyword>
<keyword evidence="6" id="KW-1185">Reference proteome</keyword>
<gene>
    <name evidence="5" type="ORF">JOC54_004569</name>
</gene>
<evidence type="ECO:0000256" key="4">
    <source>
        <dbReference type="SAM" id="SignalP"/>
    </source>
</evidence>
<protein>
    <submittedName>
        <fullName evidence="5">Multiple sugar transport system substrate-binding protein</fullName>
    </submittedName>
</protein>
<feature type="signal peptide" evidence="4">
    <location>
        <begin position="1"/>
        <end position="24"/>
    </location>
</feature>
<evidence type="ECO:0000313" key="6">
    <source>
        <dbReference type="Proteomes" id="UP001179280"/>
    </source>
</evidence>
<dbReference type="SUPFAM" id="SSF53850">
    <property type="entry name" value="Periplasmic binding protein-like II"/>
    <property type="match status" value="1"/>
</dbReference>
<evidence type="ECO:0000256" key="2">
    <source>
        <dbReference type="ARBA" id="ARBA00022448"/>
    </source>
</evidence>
<evidence type="ECO:0000256" key="1">
    <source>
        <dbReference type="ARBA" id="ARBA00008520"/>
    </source>
</evidence>
<accession>A0ABS2T0F0</accession>
<name>A0ABS2T0F0_9BACI</name>
<comment type="similarity">
    <text evidence="1">Belongs to the bacterial solute-binding protein 1 family.</text>
</comment>
<dbReference type="PANTHER" id="PTHR30061:SF50">
    <property type="entry name" value="MALTOSE_MALTODEXTRIN-BINDING PERIPLASMIC PROTEIN"/>
    <property type="match status" value="1"/>
</dbReference>
<organism evidence="5 6">
    <name type="scientific">Shouchella xiaoxiensis</name>
    <dbReference type="NCBI Taxonomy" id="766895"/>
    <lineage>
        <taxon>Bacteria</taxon>
        <taxon>Bacillati</taxon>
        <taxon>Bacillota</taxon>
        <taxon>Bacilli</taxon>
        <taxon>Bacillales</taxon>
        <taxon>Bacillaceae</taxon>
        <taxon>Shouchella</taxon>
    </lineage>
</organism>
<evidence type="ECO:0000256" key="3">
    <source>
        <dbReference type="ARBA" id="ARBA00022729"/>
    </source>
</evidence>
<dbReference type="RefSeq" id="WP_204469285.1">
    <property type="nucleotide sequence ID" value="NZ_JAFBCV010000027.1"/>
</dbReference>
<sequence>MKKMNKWMYAGTLTFGLVALTACNGGSGSSSSGDIENWEDWEGTITLWDGPRWRDENENQYHWIEEKVAEFEDKYPGVEIDIVQQPWAELGDSLTVAIAGRTWPDIAPIDISGGTISLNHIEDGVIEQTDDVFTDEEWDDFYPNTLEAYEHDGNLYGIPTSISVQAMLLNLDHFEEKGVEPPVDGKWTYEEFVEKMEALTDGDVYGFSTYIMPEYYEAWPFLYMDGGLPLNEELTEYTFDSPETISGLEKLIDLKFEHNVAPVEMGGADVGGTFQAFAALDQRTVAVQPWATWAINSLQTDEYDMNFMVAEYPTGDLGEPVTSGGVGGFVMFMQEDEAKKEMVSELMRHITSTEEQFVTAQNYGTFPARISTADMDPFADNPQMAAAQELSEQVIPVPRHPEWARIDEIIQGHLQLAANGEKTPQQALEDARPEVERIMGN</sequence>
<dbReference type="PANTHER" id="PTHR30061">
    <property type="entry name" value="MALTOSE-BINDING PERIPLASMIC PROTEIN"/>
    <property type="match status" value="1"/>
</dbReference>
<comment type="caution">
    <text evidence="5">The sequence shown here is derived from an EMBL/GenBank/DDBJ whole genome shotgun (WGS) entry which is preliminary data.</text>
</comment>
<dbReference type="InterPro" id="IPR006059">
    <property type="entry name" value="SBP"/>
</dbReference>
<evidence type="ECO:0000313" key="5">
    <source>
        <dbReference type="EMBL" id="MBM7841266.1"/>
    </source>
</evidence>
<dbReference type="EMBL" id="JAFBCV010000027">
    <property type="protein sequence ID" value="MBM7841266.1"/>
    <property type="molecule type" value="Genomic_DNA"/>
</dbReference>
<keyword evidence="2" id="KW-0813">Transport</keyword>
<dbReference type="Pfam" id="PF13416">
    <property type="entry name" value="SBP_bac_8"/>
    <property type="match status" value="1"/>
</dbReference>
<feature type="chain" id="PRO_5045402296" evidence="4">
    <location>
        <begin position="25"/>
        <end position="441"/>
    </location>
</feature>
<proteinExistence type="inferred from homology"/>
<keyword evidence="5" id="KW-0762">Sugar transport</keyword>
<dbReference type="PROSITE" id="PS51257">
    <property type="entry name" value="PROKAR_LIPOPROTEIN"/>
    <property type="match status" value="1"/>
</dbReference>
<reference evidence="5" key="1">
    <citation type="submission" date="2021-01" db="EMBL/GenBank/DDBJ databases">
        <title>Genomic Encyclopedia of Type Strains, Phase IV (KMG-IV): sequencing the most valuable type-strain genomes for metagenomic binning, comparative biology and taxonomic classification.</title>
        <authorList>
            <person name="Goeker M."/>
        </authorList>
    </citation>
    <scope>NUCLEOTIDE SEQUENCE</scope>
    <source>
        <strain evidence="5">DSM 21943</strain>
    </source>
</reference>
<dbReference type="Gene3D" id="3.40.190.10">
    <property type="entry name" value="Periplasmic binding protein-like II"/>
    <property type="match status" value="1"/>
</dbReference>